<protein>
    <submittedName>
        <fullName evidence="2">Uncharacterized protein</fullName>
    </submittedName>
</protein>
<gene>
    <name evidence="2" type="ORF">X777_12215</name>
</gene>
<evidence type="ECO:0000313" key="2">
    <source>
        <dbReference type="EMBL" id="EZA49670.1"/>
    </source>
</evidence>
<name>A0A026W0S3_OOCBI</name>
<feature type="region of interest" description="Disordered" evidence="1">
    <location>
        <begin position="1"/>
        <end position="27"/>
    </location>
</feature>
<reference evidence="2 3" key="1">
    <citation type="journal article" date="2014" name="Curr. Biol.">
        <title>The genome of the clonal raider ant Cerapachys biroi.</title>
        <authorList>
            <person name="Oxley P.R."/>
            <person name="Ji L."/>
            <person name="Fetter-Pruneda I."/>
            <person name="McKenzie S.K."/>
            <person name="Li C."/>
            <person name="Hu H."/>
            <person name="Zhang G."/>
            <person name="Kronauer D.J."/>
        </authorList>
    </citation>
    <scope>NUCLEOTIDE SEQUENCE [LARGE SCALE GENOMIC DNA]</scope>
</reference>
<accession>A0A026W0S3</accession>
<keyword evidence="3" id="KW-1185">Reference proteome</keyword>
<organism evidence="2 3">
    <name type="scientific">Ooceraea biroi</name>
    <name type="common">Clonal raider ant</name>
    <name type="synonym">Cerapachys biroi</name>
    <dbReference type="NCBI Taxonomy" id="2015173"/>
    <lineage>
        <taxon>Eukaryota</taxon>
        <taxon>Metazoa</taxon>
        <taxon>Ecdysozoa</taxon>
        <taxon>Arthropoda</taxon>
        <taxon>Hexapoda</taxon>
        <taxon>Insecta</taxon>
        <taxon>Pterygota</taxon>
        <taxon>Neoptera</taxon>
        <taxon>Endopterygota</taxon>
        <taxon>Hymenoptera</taxon>
        <taxon>Apocrita</taxon>
        <taxon>Aculeata</taxon>
        <taxon>Formicoidea</taxon>
        <taxon>Formicidae</taxon>
        <taxon>Dorylinae</taxon>
        <taxon>Ooceraea</taxon>
    </lineage>
</organism>
<evidence type="ECO:0000313" key="3">
    <source>
        <dbReference type="Proteomes" id="UP000053097"/>
    </source>
</evidence>
<evidence type="ECO:0000256" key="1">
    <source>
        <dbReference type="SAM" id="MobiDB-lite"/>
    </source>
</evidence>
<sequence>MVHRGCNSSINSESTGNATFSQTPGDLLSTTEREREWIIYILWNPLFLGKSYLKEHGREITCKNGCVVKSIEYLDNFNIRMCAEQNETFVGTYQG</sequence>
<proteinExistence type="predicted"/>
<dbReference type="EMBL" id="KK107503">
    <property type="protein sequence ID" value="EZA49670.1"/>
    <property type="molecule type" value="Genomic_DNA"/>
</dbReference>
<dbReference type="AlphaFoldDB" id="A0A026W0S3"/>
<dbReference type="Proteomes" id="UP000053097">
    <property type="component" value="Unassembled WGS sequence"/>
</dbReference>